<evidence type="ECO:0000256" key="3">
    <source>
        <dbReference type="ARBA" id="ARBA00022741"/>
    </source>
</evidence>
<organism evidence="11 12">
    <name type="scientific">Jannaschia aquimarina</name>
    <dbReference type="NCBI Taxonomy" id="935700"/>
    <lineage>
        <taxon>Bacteria</taxon>
        <taxon>Pseudomonadati</taxon>
        <taxon>Pseudomonadota</taxon>
        <taxon>Alphaproteobacteria</taxon>
        <taxon>Rhodobacterales</taxon>
        <taxon>Roseobacteraceae</taxon>
        <taxon>Jannaschia</taxon>
    </lineage>
</organism>
<keyword evidence="5 8" id="KW-1133">Transmembrane helix</keyword>
<dbReference type="Gene3D" id="3.40.50.300">
    <property type="entry name" value="P-loop containing nucleotide triphosphate hydrolases"/>
    <property type="match status" value="1"/>
</dbReference>
<dbReference type="EMBL" id="JYFE01000060">
    <property type="protein sequence ID" value="KIT15036.1"/>
    <property type="molecule type" value="Genomic_DNA"/>
</dbReference>
<dbReference type="PANTHER" id="PTHR24221">
    <property type="entry name" value="ATP-BINDING CASSETTE SUB-FAMILY B"/>
    <property type="match status" value="1"/>
</dbReference>
<feature type="transmembrane region" description="Helical" evidence="8">
    <location>
        <begin position="28"/>
        <end position="49"/>
    </location>
</feature>
<feature type="transmembrane region" description="Helical" evidence="8">
    <location>
        <begin position="61"/>
        <end position="87"/>
    </location>
</feature>
<keyword evidence="12" id="KW-1185">Reference proteome</keyword>
<dbReference type="PANTHER" id="PTHR24221:SF654">
    <property type="entry name" value="ATP-BINDING CASSETTE SUB-FAMILY B MEMBER 6"/>
    <property type="match status" value="1"/>
</dbReference>
<evidence type="ECO:0000256" key="2">
    <source>
        <dbReference type="ARBA" id="ARBA00022692"/>
    </source>
</evidence>
<feature type="domain" description="ABC transmembrane type-1" evidence="10">
    <location>
        <begin position="29"/>
        <end position="309"/>
    </location>
</feature>
<dbReference type="InterPro" id="IPR011527">
    <property type="entry name" value="ABC1_TM_dom"/>
</dbReference>
<dbReference type="InterPro" id="IPR003593">
    <property type="entry name" value="AAA+_ATPase"/>
</dbReference>
<dbReference type="GO" id="GO:0034040">
    <property type="term" value="F:ATPase-coupled lipid transmembrane transporter activity"/>
    <property type="evidence" value="ECO:0007669"/>
    <property type="project" value="TreeGrafter"/>
</dbReference>
<accession>A0A0D1EDL4</accession>
<evidence type="ECO:0000256" key="6">
    <source>
        <dbReference type="ARBA" id="ARBA00023136"/>
    </source>
</evidence>
<dbReference type="InterPro" id="IPR017871">
    <property type="entry name" value="ABC_transporter-like_CS"/>
</dbReference>
<sequence>MSQTLSRGAFARVLAFAASRWARRPGQVATLIALQLVSTGADVSIPVLTGRLVAPVAEDTAPWAAFAGLMALGIVSIAAKIASYFVIIDLTIPTMREVEADAFARVQRLPASWHANAFAGSTVRKITRGTWALDDIGDLLFLALGPSILVLLGTIATLAIFRIEVGAAALLGAVLFVALSLTLTLKWVAPAARLANAQDSRVSGALADAITSNAVVKAHAAEAREDARLGRVLGKWAHRSRRVWRRGTWSGLAQDSSLWLLRALVLGGALLAFMRGAAGAGEIAFTVSALGMLDGYLRQIGSHVRQLQKAVNDAEEMVDLLTDATETDVVRRPARALPPRAAALAFEHVDYGYEGAPTPLFTDLHVAIPAGQKVGLVGRSGSGKTTFVKLIQRIHEVTGGAITMGGTDIASVPLAELRSNVALVPQEPILFHRSLSENIAYARPGATIEEVRAAAEKAGAAEFIERLEKGYGTEVGERGVKLSGGERQRVAIARAFLSDAPILIMDEATSSLDSEAEALVAEAAERLMEGRTTLVIAHRLATVERMDRILVFDRGRIVEDGSPAELMARDDGLYRALRERQTLVA</sequence>
<dbReference type="PROSITE" id="PS50929">
    <property type="entry name" value="ABC_TM1F"/>
    <property type="match status" value="1"/>
</dbReference>
<dbReference type="InterPro" id="IPR036640">
    <property type="entry name" value="ABC1_TM_sf"/>
</dbReference>
<dbReference type="EC" id="3.6.3.-" evidence="11"/>
<feature type="transmembrane region" description="Helical" evidence="8">
    <location>
        <begin position="167"/>
        <end position="188"/>
    </location>
</feature>
<evidence type="ECO:0000313" key="11">
    <source>
        <dbReference type="EMBL" id="KIT15036.1"/>
    </source>
</evidence>
<dbReference type="GO" id="GO:0005524">
    <property type="term" value="F:ATP binding"/>
    <property type="evidence" value="ECO:0007669"/>
    <property type="project" value="UniProtKB-KW"/>
</dbReference>
<dbReference type="InterPro" id="IPR027417">
    <property type="entry name" value="P-loop_NTPase"/>
</dbReference>
<dbReference type="PATRIC" id="fig|935700.4.peg.3469"/>
<dbReference type="InterPro" id="IPR039421">
    <property type="entry name" value="Type_1_exporter"/>
</dbReference>
<dbReference type="SUPFAM" id="SSF90123">
    <property type="entry name" value="ABC transporter transmembrane region"/>
    <property type="match status" value="1"/>
</dbReference>
<dbReference type="Pfam" id="PF00005">
    <property type="entry name" value="ABC_tran"/>
    <property type="match status" value="1"/>
</dbReference>
<dbReference type="OrthoDB" id="9808328at2"/>
<evidence type="ECO:0000256" key="7">
    <source>
        <dbReference type="ARBA" id="ARBA00024725"/>
    </source>
</evidence>
<name>A0A0D1EDL4_9RHOB</name>
<dbReference type="Pfam" id="PF00664">
    <property type="entry name" value="ABC_membrane"/>
    <property type="match status" value="1"/>
</dbReference>
<gene>
    <name evidence="11" type="ORF">jaqu_33620</name>
</gene>
<dbReference type="STRING" id="935700.jaqu_33620"/>
<keyword evidence="2 8" id="KW-0812">Transmembrane</keyword>
<feature type="transmembrane region" description="Helical" evidence="8">
    <location>
        <begin position="259"/>
        <end position="278"/>
    </location>
</feature>
<keyword evidence="4 11" id="KW-0067">ATP-binding</keyword>
<dbReference type="RefSeq" id="WP_043920109.1">
    <property type="nucleotide sequence ID" value="NZ_FZPF01000001.1"/>
</dbReference>
<evidence type="ECO:0000256" key="1">
    <source>
        <dbReference type="ARBA" id="ARBA00004651"/>
    </source>
</evidence>
<evidence type="ECO:0000313" key="12">
    <source>
        <dbReference type="Proteomes" id="UP000032232"/>
    </source>
</evidence>
<dbReference type="Proteomes" id="UP000032232">
    <property type="component" value="Unassembled WGS sequence"/>
</dbReference>
<dbReference type="FunFam" id="3.40.50.300:FF:000218">
    <property type="entry name" value="Multidrug ABC transporter ATP-binding protein"/>
    <property type="match status" value="1"/>
</dbReference>
<dbReference type="GO" id="GO:0005886">
    <property type="term" value="C:plasma membrane"/>
    <property type="evidence" value="ECO:0007669"/>
    <property type="project" value="UniProtKB-SubCell"/>
</dbReference>
<dbReference type="PROSITE" id="PS00211">
    <property type="entry name" value="ABC_TRANSPORTER_1"/>
    <property type="match status" value="1"/>
</dbReference>
<dbReference type="PROSITE" id="PS50893">
    <property type="entry name" value="ABC_TRANSPORTER_2"/>
    <property type="match status" value="1"/>
</dbReference>
<comment type="caution">
    <text evidence="11">The sequence shown here is derived from an EMBL/GenBank/DDBJ whole genome shotgun (WGS) entry which is preliminary data.</text>
</comment>
<keyword evidence="11" id="KW-0378">Hydrolase</keyword>
<dbReference type="SMART" id="SM00382">
    <property type="entry name" value="AAA"/>
    <property type="match status" value="1"/>
</dbReference>
<keyword evidence="3" id="KW-0547">Nucleotide-binding</keyword>
<dbReference type="InterPro" id="IPR003439">
    <property type="entry name" value="ABC_transporter-like_ATP-bd"/>
</dbReference>
<evidence type="ECO:0000259" key="10">
    <source>
        <dbReference type="PROSITE" id="PS50929"/>
    </source>
</evidence>
<keyword evidence="6 8" id="KW-0472">Membrane</keyword>
<evidence type="ECO:0000256" key="8">
    <source>
        <dbReference type="SAM" id="Phobius"/>
    </source>
</evidence>
<feature type="transmembrane region" description="Helical" evidence="8">
    <location>
        <begin position="139"/>
        <end position="161"/>
    </location>
</feature>
<proteinExistence type="predicted"/>
<dbReference type="SUPFAM" id="SSF52540">
    <property type="entry name" value="P-loop containing nucleoside triphosphate hydrolases"/>
    <property type="match status" value="1"/>
</dbReference>
<dbReference type="Gene3D" id="1.20.1560.10">
    <property type="entry name" value="ABC transporter type 1, transmembrane domain"/>
    <property type="match status" value="1"/>
</dbReference>
<dbReference type="AlphaFoldDB" id="A0A0D1EDL4"/>
<evidence type="ECO:0000256" key="5">
    <source>
        <dbReference type="ARBA" id="ARBA00022989"/>
    </source>
</evidence>
<feature type="domain" description="ABC transporter" evidence="9">
    <location>
        <begin position="344"/>
        <end position="579"/>
    </location>
</feature>
<reference evidence="11 12" key="1">
    <citation type="submission" date="2015-02" db="EMBL/GenBank/DDBJ databases">
        <title>Genome Sequence of Jannaschia aquimarina DSM28248, a member of the Roseobacter clade.</title>
        <authorList>
            <person name="Voget S."/>
            <person name="Daniel R."/>
        </authorList>
    </citation>
    <scope>NUCLEOTIDE SEQUENCE [LARGE SCALE GENOMIC DNA]</scope>
    <source>
        <strain evidence="11 12">GSW-M26</strain>
    </source>
</reference>
<dbReference type="GO" id="GO:0140359">
    <property type="term" value="F:ABC-type transporter activity"/>
    <property type="evidence" value="ECO:0007669"/>
    <property type="project" value="InterPro"/>
</dbReference>
<protein>
    <submittedName>
        <fullName evidence="11">Putative multidrug export ATP-binding/permease protein</fullName>
        <ecNumber evidence="11">3.6.3.-</ecNumber>
    </submittedName>
</protein>
<dbReference type="GO" id="GO:0016887">
    <property type="term" value="F:ATP hydrolysis activity"/>
    <property type="evidence" value="ECO:0007669"/>
    <property type="project" value="InterPro"/>
</dbReference>
<evidence type="ECO:0000259" key="9">
    <source>
        <dbReference type="PROSITE" id="PS50893"/>
    </source>
</evidence>
<comment type="function">
    <text evidence="7">Part of an ABC transporter complex. Transmembrane domains (TMD) form a pore in the inner membrane and the ATP-binding domain (NBD) is responsible for energy generation.</text>
</comment>
<evidence type="ECO:0000256" key="4">
    <source>
        <dbReference type="ARBA" id="ARBA00022840"/>
    </source>
</evidence>
<comment type="subcellular location">
    <subcellularLocation>
        <location evidence="1">Cell membrane</location>
        <topology evidence="1">Multi-pass membrane protein</topology>
    </subcellularLocation>
</comment>